<keyword evidence="2" id="KW-0479">Metal-binding</keyword>
<name>A0A0F9T6G7_9ZZZZ</name>
<keyword evidence="3" id="KW-0862">Zinc</keyword>
<gene>
    <name evidence="5" type="ORF">LCGC14_0429480</name>
</gene>
<protein>
    <recommendedName>
        <fullName evidence="6">6-pyruvoyl tetrahydrobiopterin synthase</fullName>
    </recommendedName>
</protein>
<keyword evidence="4" id="KW-0456">Lyase</keyword>
<dbReference type="InterPro" id="IPR038418">
    <property type="entry name" value="6-PTP_synth/QueD_sf"/>
</dbReference>
<accession>A0A0F9T6G7</accession>
<evidence type="ECO:0000313" key="5">
    <source>
        <dbReference type="EMBL" id="KKN70517.1"/>
    </source>
</evidence>
<reference evidence="5" key="1">
    <citation type="journal article" date="2015" name="Nature">
        <title>Complex archaea that bridge the gap between prokaryotes and eukaryotes.</title>
        <authorList>
            <person name="Spang A."/>
            <person name="Saw J.H."/>
            <person name="Jorgensen S.L."/>
            <person name="Zaremba-Niedzwiedzka K."/>
            <person name="Martijn J."/>
            <person name="Lind A.E."/>
            <person name="van Eijk R."/>
            <person name="Schleper C."/>
            <person name="Guy L."/>
            <person name="Ettema T.J."/>
        </authorList>
    </citation>
    <scope>NUCLEOTIDE SEQUENCE</scope>
</reference>
<evidence type="ECO:0000256" key="4">
    <source>
        <dbReference type="ARBA" id="ARBA00023239"/>
    </source>
</evidence>
<dbReference type="InterPro" id="IPR007115">
    <property type="entry name" value="6-PTP_synth/QueD"/>
</dbReference>
<dbReference type="PANTHER" id="PTHR12589:SF7">
    <property type="entry name" value="6-PYRUVOYL TETRAHYDROBIOPTERIN SYNTHASE"/>
    <property type="match status" value="1"/>
</dbReference>
<sequence length="128" mass="14468">MGHALWGYDGECFQLHGHNYTCLITVSALDGLTDTGFVMDFGDIKERVAKIVDDQWDHKTLLNQDDPRFDTLTSEHGVLRVPWNPTAENLAASIFVLAQKAVEEDFGVLVEKIILWETDTAYAEISRR</sequence>
<evidence type="ECO:0008006" key="6">
    <source>
        <dbReference type="Google" id="ProtNLM"/>
    </source>
</evidence>
<dbReference type="GO" id="GO:0016829">
    <property type="term" value="F:lyase activity"/>
    <property type="evidence" value="ECO:0007669"/>
    <property type="project" value="UniProtKB-KW"/>
</dbReference>
<comment type="cofactor">
    <cofactor evidence="1">
        <name>Zn(2+)</name>
        <dbReference type="ChEBI" id="CHEBI:29105"/>
    </cofactor>
</comment>
<proteinExistence type="predicted"/>
<dbReference type="AlphaFoldDB" id="A0A0F9T6G7"/>
<dbReference type="Gene3D" id="3.30.479.10">
    <property type="entry name" value="6-pyruvoyl tetrahydropterin synthase/QueD"/>
    <property type="match status" value="2"/>
</dbReference>
<dbReference type="EMBL" id="LAZR01000401">
    <property type="protein sequence ID" value="KKN70517.1"/>
    <property type="molecule type" value="Genomic_DNA"/>
</dbReference>
<dbReference type="Pfam" id="PF01242">
    <property type="entry name" value="PTPS"/>
    <property type="match status" value="1"/>
</dbReference>
<evidence type="ECO:0000256" key="2">
    <source>
        <dbReference type="ARBA" id="ARBA00022723"/>
    </source>
</evidence>
<dbReference type="PANTHER" id="PTHR12589">
    <property type="entry name" value="PYRUVOYL TETRAHYDROBIOPTERIN SYNTHASE"/>
    <property type="match status" value="1"/>
</dbReference>
<evidence type="ECO:0000256" key="3">
    <source>
        <dbReference type="ARBA" id="ARBA00022833"/>
    </source>
</evidence>
<organism evidence="5">
    <name type="scientific">marine sediment metagenome</name>
    <dbReference type="NCBI Taxonomy" id="412755"/>
    <lineage>
        <taxon>unclassified sequences</taxon>
        <taxon>metagenomes</taxon>
        <taxon>ecological metagenomes</taxon>
    </lineage>
</organism>
<comment type="caution">
    <text evidence="5">The sequence shown here is derived from an EMBL/GenBank/DDBJ whole genome shotgun (WGS) entry which is preliminary data.</text>
</comment>
<dbReference type="SUPFAM" id="SSF55620">
    <property type="entry name" value="Tetrahydrobiopterin biosynthesis enzymes-like"/>
    <property type="match status" value="1"/>
</dbReference>
<dbReference type="GO" id="GO:0046872">
    <property type="term" value="F:metal ion binding"/>
    <property type="evidence" value="ECO:0007669"/>
    <property type="project" value="UniProtKB-KW"/>
</dbReference>
<evidence type="ECO:0000256" key="1">
    <source>
        <dbReference type="ARBA" id="ARBA00001947"/>
    </source>
</evidence>